<dbReference type="GO" id="GO:0003677">
    <property type="term" value="F:DNA binding"/>
    <property type="evidence" value="ECO:0007669"/>
    <property type="project" value="InterPro"/>
</dbReference>
<name>A0AAE7SQ62_9CAUD</name>
<dbReference type="InterPro" id="IPR002562">
    <property type="entry name" value="3'-5'_exonuclease_dom"/>
</dbReference>
<dbReference type="Pfam" id="PF01612">
    <property type="entry name" value="DNA_pol_A_exo1"/>
    <property type="match status" value="1"/>
</dbReference>
<dbReference type="SMART" id="SM00474">
    <property type="entry name" value="35EXOc"/>
    <property type="match status" value="1"/>
</dbReference>
<dbReference type="GO" id="GO:0003887">
    <property type="term" value="F:DNA-directed DNA polymerase activity"/>
    <property type="evidence" value="ECO:0007669"/>
    <property type="project" value="InterPro"/>
</dbReference>
<dbReference type="Gene3D" id="1.10.150.20">
    <property type="entry name" value="5' to 3' exonuclease, C-terminal subdomain"/>
    <property type="match status" value="1"/>
</dbReference>
<dbReference type="Pfam" id="PF00476">
    <property type="entry name" value="DNA_pol_A"/>
    <property type="match status" value="2"/>
</dbReference>
<evidence type="ECO:0000259" key="3">
    <source>
        <dbReference type="SMART" id="SM00482"/>
    </source>
</evidence>
<dbReference type="SMART" id="SM00482">
    <property type="entry name" value="POLAc"/>
    <property type="match status" value="1"/>
</dbReference>
<dbReference type="SUPFAM" id="SSF53098">
    <property type="entry name" value="Ribonuclease H-like"/>
    <property type="match status" value="1"/>
</dbReference>
<dbReference type="PRINTS" id="PR00868">
    <property type="entry name" value="DNAPOLI"/>
</dbReference>
<dbReference type="GO" id="GO:0006302">
    <property type="term" value="P:double-strand break repair"/>
    <property type="evidence" value="ECO:0007669"/>
    <property type="project" value="TreeGrafter"/>
</dbReference>
<gene>
    <name evidence="4" type="ORF">cd2_058</name>
</gene>
<feature type="domain" description="DNA-directed DNA polymerase family A palm" evidence="3">
    <location>
        <begin position="439"/>
        <end position="736"/>
    </location>
</feature>
<evidence type="ECO:0000313" key="4">
    <source>
        <dbReference type="EMBL" id="QXP45184.1"/>
    </source>
</evidence>
<keyword evidence="5" id="KW-1185">Reference proteome</keyword>
<evidence type="ECO:0000313" key="5">
    <source>
        <dbReference type="Proteomes" id="UP000827445"/>
    </source>
</evidence>
<dbReference type="InterPro" id="IPR002298">
    <property type="entry name" value="DNA_polymerase_A"/>
</dbReference>
<accession>A0AAE7SQ62</accession>
<reference evidence="4 5" key="1">
    <citation type="journal article" date="2021" name="Microbiol. Resour. Announc.">
        <title>Genome Sequences of Bacteriophages cd2, cd3, and cd4, which Specifically Target Carnobacterium divergens.</title>
        <authorList>
            <person name="Zhang P."/>
            <person name="Britton A.P."/>
            <person name="Visser K.A."/>
            <person name="Welke C.A."/>
            <person name="Wassink H."/>
            <person name="Prins E."/>
            <person name="Yang X."/>
            <person name="Martin-Visscher L.A."/>
        </authorList>
    </citation>
    <scope>NUCLEOTIDE SEQUENCE [LARGE SCALE GENOMIC DNA]</scope>
    <source>
        <strain evidence="5">cd2</strain>
    </source>
</reference>
<organism evidence="4 5">
    <name type="scientific">Carnobacterium phage cd2</name>
    <dbReference type="NCBI Taxonomy" id="2849244"/>
    <lineage>
        <taxon>Viruses</taxon>
        <taxon>Duplodnaviria</taxon>
        <taxon>Heunggongvirae</taxon>
        <taxon>Uroviricota</taxon>
        <taxon>Caudoviricetes</taxon>
        <taxon>Carnodivirus</taxon>
        <taxon>Carnodivirus cd2-like</taxon>
    </lineage>
</organism>
<dbReference type="Gene3D" id="1.20.1060.10">
    <property type="entry name" value="Taq DNA Polymerase, Chain T, domain 4"/>
    <property type="match status" value="1"/>
</dbReference>
<dbReference type="InterPro" id="IPR012337">
    <property type="entry name" value="RNaseH-like_sf"/>
</dbReference>
<dbReference type="PANTHER" id="PTHR10133:SF62">
    <property type="entry name" value="DNA POLYMERASE THETA"/>
    <property type="match status" value="1"/>
</dbReference>
<protein>
    <submittedName>
        <fullName evidence="4">DNA polymerase I</fullName>
    </submittedName>
</protein>
<dbReference type="GO" id="GO:0039693">
    <property type="term" value="P:viral DNA genome replication"/>
    <property type="evidence" value="ECO:0007669"/>
    <property type="project" value="UniProtKB-KW"/>
</dbReference>
<feature type="domain" description="3'-5' exonuclease" evidence="2">
    <location>
        <begin position="71"/>
        <end position="276"/>
    </location>
</feature>
<keyword evidence="1" id="KW-1194">Viral DNA replication</keyword>
<sequence length="821" mass="94460">MKSATVSKSAKQKARMKKLYNLMEDGEVVREPEKLNKNFTYAEANRIMTAYEDKVKAEYLESLKTLDEDYYVMVTDPADLVEIKQSIKARKRNYVAVDTETTGTDPYTDKIVGFSVTWAIKDYDTSLAPDDCLRNFYIPIAHENATNMDFDKAMEFIKWLVEVECMETVWFNYPFDYHILESNAGIKVQGSPIDGLPLMRLLNENVGEERREDGTRWSYKLKDLVTRYLKIPSETYGNLFGKQSFATVNVDIARWYASKDTHVTYLLVEWQYAMLNKPNFAGIKKYWEEVERPATQTFMEMESEGFELVEASQVSQSSKARKLIKEMEAELKNYFGDINFGSPAQLVKAFKENGFDKHLEKGAKLSSDKHTLATLAKHEPIIKVLQDHRKLTKQLTSFIDRLPKDVKYDGKIHGTFNQVGTKTIRASAENPNLQQQSNGFEIGDDFFSSRDMLSVPKGSLILSADFGRQEMTWQAEYSRDKTLIDLLNGTKDLYGYIASEVWGQPYEDCIDKTVDGVFTKSKWRKMAKILVLAISYEMSDMGLAPMLGLKDGNVVRWIAIDSKGKNAFTSERKEVVETWVEQGKLINVGEEFKVVEKSLYLTAEQQAMEIIDYLDVLFPDLRKWKNGVKEVAHKQFYVDSRFGARRRFTIPTEGKYGEAGYVKGDYYYDWRNKKVLKAGAERQAINFHIQNSAAYQTKCAQLAISHFFKRIETPERHFSLLAPVHDELLMTVPDDVTTYELEMVQHLMVNSARIIACGRTDLAIGKTWGDMDDVEELYPDYVKFDGKVTSDPNDNEWTKVFEELKQDIDGFIVEGKMAWRN</sequence>
<dbReference type="InterPro" id="IPR036397">
    <property type="entry name" value="RNaseH_sf"/>
</dbReference>
<dbReference type="InterPro" id="IPR001098">
    <property type="entry name" value="DNA-dir_DNA_pol_A_palm_dom"/>
</dbReference>
<proteinExistence type="predicted"/>
<dbReference type="Gene3D" id="3.30.420.10">
    <property type="entry name" value="Ribonuclease H-like superfamily/Ribonuclease H"/>
    <property type="match status" value="1"/>
</dbReference>
<keyword evidence="1" id="KW-0235">DNA replication</keyword>
<evidence type="ECO:0000256" key="1">
    <source>
        <dbReference type="ARBA" id="ARBA00023109"/>
    </source>
</evidence>
<dbReference type="Proteomes" id="UP000827445">
    <property type="component" value="Segment"/>
</dbReference>
<dbReference type="GO" id="GO:0006261">
    <property type="term" value="P:DNA-templated DNA replication"/>
    <property type="evidence" value="ECO:0007669"/>
    <property type="project" value="InterPro"/>
</dbReference>
<dbReference type="SUPFAM" id="SSF56672">
    <property type="entry name" value="DNA/RNA polymerases"/>
    <property type="match status" value="1"/>
</dbReference>
<dbReference type="Gene3D" id="3.30.70.370">
    <property type="match status" value="1"/>
</dbReference>
<evidence type="ECO:0000259" key="2">
    <source>
        <dbReference type="SMART" id="SM00474"/>
    </source>
</evidence>
<dbReference type="PANTHER" id="PTHR10133">
    <property type="entry name" value="DNA POLYMERASE I"/>
    <property type="match status" value="1"/>
</dbReference>
<dbReference type="GO" id="GO:0008408">
    <property type="term" value="F:3'-5' exonuclease activity"/>
    <property type="evidence" value="ECO:0007669"/>
    <property type="project" value="InterPro"/>
</dbReference>
<dbReference type="InterPro" id="IPR043502">
    <property type="entry name" value="DNA/RNA_pol_sf"/>
</dbReference>
<dbReference type="EMBL" id="MZ398135">
    <property type="protein sequence ID" value="QXP45184.1"/>
    <property type="molecule type" value="Genomic_DNA"/>
</dbReference>